<evidence type="ECO:0000313" key="3">
    <source>
        <dbReference type="Proteomes" id="UP001551658"/>
    </source>
</evidence>
<feature type="region of interest" description="Disordered" evidence="1">
    <location>
        <begin position="133"/>
        <end position="153"/>
    </location>
</feature>
<keyword evidence="3" id="KW-1185">Reference proteome</keyword>
<dbReference type="SUPFAM" id="SSF54427">
    <property type="entry name" value="NTF2-like"/>
    <property type="match status" value="1"/>
</dbReference>
<gene>
    <name evidence="2" type="ORF">AB0H72_26595</name>
</gene>
<name>A0ABV3FEY6_9NOCA</name>
<dbReference type="Pfam" id="PF07080">
    <property type="entry name" value="DUF1348"/>
    <property type="match status" value="1"/>
</dbReference>
<reference evidence="2 3" key="1">
    <citation type="submission" date="2024-06" db="EMBL/GenBank/DDBJ databases">
        <title>The Natural Products Discovery Center: Release of the First 8490 Sequenced Strains for Exploring Actinobacteria Biosynthetic Diversity.</title>
        <authorList>
            <person name="Kalkreuter E."/>
            <person name="Kautsar S.A."/>
            <person name="Yang D."/>
            <person name="Bader C.D."/>
            <person name="Teijaro C.N."/>
            <person name="Fluegel L."/>
            <person name="Davis C.M."/>
            <person name="Simpson J.R."/>
            <person name="Lauterbach L."/>
            <person name="Steele A.D."/>
            <person name="Gui C."/>
            <person name="Meng S."/>
            <person name="Li G."/>
            <person name="Viehrig K."/>
            <person name="Ye F."/>
            <person name="Su P."/>
            <person name="Kiefer A.F."/>
            <person name="Nichols A."/>
            <person name="Cepeda A.J."/>
            <person name="Yan W."/>
            <person name="Fan B."/>
            <person name="Jiang Y."/>
            <person name="Adhikari A."/>
            <person name="Zheng C.-J."/>
            <person name="Schuster L."/>
            <person name="Cowan T.M."/>
            <person name="Smanski M.J."/>
            <person name="Chevrette M.G."/>
            <person name="De Carvalho L.P.S."/>
            <person name="Shen B."/>
        </authorList>
    </citation>
    <scope>NUCLEOTIDE SEQUENCE [LARGE SCALE GENOMIC DNA]</scope>
    <source>
        <strain evidence="2 3">NPDC050671</strain>
    </source>
</reference>
<dbReference type="PANTHER" id="PTHR31757">
    <property type="entry name" value="SLL0781 PROTEIN"/>
    <property type="match status" value="1"/>
</dbReference>
<evidence type="ECO:0000256" key="1">
    <source>
        <dbReference type="SAM" id="MobiDB-lite"/>
    </source>
</evidence>
<comment type="caution">
    <text evidence="2">The sequence shown here is derived from an EMBL/GenBank/DDBJ whole genome shotgun (WGS) entry which is preliminary data.</text>
</comment>
<proteinExistence type="predicted"/>
<sequence length="153" mass="18214">MTDARPPYPPFTADTALRKVQAAEDAWNTRDPQRVALAYTPDSVWRNRDQFVTGRDEIVAFLTAKWERELDYALRKSLWSFHDNRIAVRFQYEWHDTSGQWWRSYGNELWEFDDHGLMRRREASINDVAIPDSERRIRGPRTEQEHGVDIPLH</sequence>
<dbReference type="PANTHER" id="PTHR31757:SF0">
    <property type="entry name" value="SLL0781 PROTEIN"/>
    <property type="match status" value="1"/>
</dbReference>
<dbReference type="RefSeq" id="WP_357983951.1">
    <property type="nucleotide sequence ID" value="NZ_JBFAIH010000018.1"/>
</dbReference>
<dbReference type="InterPro" id="IPR032710">
    <property type="entry name" value="NTF2-like_dom_sf"/>
</dbReference>
<dbReference type="EMBL" id="JBFAIH010000018">
    <property type="protein sequence ID" value="MEV0366276.1"/>
    <property type="molecule type" value="Genomic_DNA"/>
</dbReference>
<dbReference type="Gene3D" id="3.10.450.50">
    <property type="match status" value="1"/>
</dbReference>
<accession>A0ABV3FEY6</accession>
<dbReference type="InterPro" id="IPR009783">
    <property type="entry name" value="DUF1348"/>
</dbReference>
<dbReference type="Proteomes" id="UP001551658">
    <property type="component" value="Unassembled WGS sequence"/>
</dbReference>
<evidence type="ECO:0000313" key="2">
    <source>
        <dbReference type="EMBL" id="MEV0366276.1"/>
    </source>
</evidence>
<protein>
    <submittedName>
        <fullName evidence="2">Nuclear transport factor 2 family protein</fullName>
    </submittedName>
</protein>
<organism evidence="2 3">
    <name type="scientific">Nocardia fusca</name>
    <dbReference type="NCBI Taxonomy" id="941183"/>
    <lineage>
        <taxon>Bacteria</taxon>
        <taxon>Bacillati</taxon>
        <taxon>Actinomycetota</taxon>
        <taxon>Actinomycetes</taxon>
        <taxon>Mycobacteriales</taxon>
        <taxon>Nocardiaceae</taxon>
        <taxon>Nocardia</taxon>
    </lineage>
</organism>